<accession>A0A8J6QN99</accession>
<name>A0A8J6QN99_9BACT</name>
<dbReference type="InterPro" id="IPR009057">
    <property type="entry name" value="Homeodomain-like_sf"/>
</dbReference>
<dbReference type="RefSeq" id="WP_191155451.1">
    <property type="nucleotide sequence ID" value="NZ_JACWUN010000008.1"/>
</dbReference>
<dbReference type="Pfam" id="PF02954">
    <property type="entry name" value="HTH_8"/>
    <property type="match status" value="1"/>
</dbReference>
<feature type="domain" description="DNA binding HTH" evidence="1">
    <location>
        <begin position="26"/>
        <end position="67"/>
    </location>
</feature>
<dbReference type="Proteomes" id="UP000632828">
    <property type="component" value="Unassembled WGS sequence"/>
</dbReference>
<proteinExistence type="predicted"/>
<protein>
    <submittedName>
        <fullName evidence="2">Helix-turn-helix domain-containing protein</fullName>
    </submittedName>
</protein>
<dbReference type="EMBL" id="JACWUN010000008">
    <property type="protein sequence ID" value="MBD1400672.1"/>
    <property type="molecule type" value="Genomic_DNA"/>
</dbReference>
<dbReference type="InterPro" id="IPR002197">
    <property type="entry name" value="HTH_Fis"/>
</dbReference>
<dbReference type="AlphaFoldDB" id="A0A8J6QN99"/>
<keyword evidence="3" id="KW-1185">Reference proteome</keyword>
<reference evidence="2" key="1">
    <citation type="submission" date="2020-09" db="EMBL/GenBank/DDBJ databases">
        <title>Pelobacter alkaliphilus sp. nov., a novel anaerobic arsenate-reducing bacterium from terrestrial mud volcano.</title>
        <authorList>
            <person name="Khomyakova M.A."/>
            <person name="Merkel A.Y."/>
            <person name="Slobodkin A.I."/>
        </authorList>
    </citation>
    <scope>NUCLEOTIDE SEQUENCE</scope>
    <source>
        <strain evidence="2">M08fum</strain>
    </source>
</reference>
<comment type="caution">
    <text evidence="2">The sequence shown here is derived from an EMBL/GenBank/DDBJ whole genome shotgun (WGS) entry which is preliminary data.</text>
</comment>
<organism evidence="2 3">
    <name type="scientific">Pelovirga terrestris</name>
    <dbReference type="NCBI Taxonomy" id="2771352"/>
    <lineage>
        <taxon>Bacteria</taxon>
        <taxon>Pseudomonadati</taxon>
        <taxon>Thermodesulfobacteriota</taxon>
        <taxon>Desulfuromonadia</taxon>
        <taxon>Geobacterales</taxon>
        <taxon>Geobacteraceae</taxon>
        <taxon>Pelovirga</taxon>
    </lineage>
</organism>
<dbReference type="Gene3D" id="1.10.10.60">
    <property type="entry name" value="Homeodomain-like"/>
    <property type="match status" value="1"/>
</dbReference>
<evidence type="ECO:0000313" key="3">
    <source>
        <dbReference type="Proteomes" id="UP000632828"/>
    </source>
</evidence>
<gene>
    <name evidence="2" type="ORF">ICT70_08330</name>
</gene>
<evidence type="ECO:0000259" key="1">
    <source>
        <dbReference type="Pfam" id="PF02954"/>
    </source>
</evidence>
<dbReference type="SUPFAM" id="SSF46689">
    <property type="entry name" value="Homeodomain-like"/>
    <property type="match status" value="1"/>
</dbReference>
<dbReference type="GO" id="GO:0043565">
    <property type="term" value="F:sequence-specific DNA binding"/>
    <property type="evidence" value="ECO:0007669"/>
    <property type="project" value="InterPro"/>
</dbReference>
<dbReference type="PRINTS" id="PR01590">
    <property type="entry name" value="HTHFIS"/>
</dbReference>
<sequence length="71" mass="7888">MTRITISVERKDAPAESFSLQLNSCSLPDIEKMVISEVLTGKDWNLSQAAEALGIARGTLYSKIKSYNIQR</sequence>
<evidence type="ECO:0000313" key="2">
    <source>
        <dbReference type="EMBL" id="MBD1400672.1"/>
    </source>
</evidence>